<accession>A0A176Z756</accession>
<organism evidence="1 2">
    <name type="scientific">Bradyrhizobium centrolobii</name>
    <dbReference type="NCBI Taxonomy" id="1505087"/>
    <lineage>
        <taxon>Bacteria</taxon>
        <taxon>Pseudomonadati</taxon>
        <taxon>Pseudomonadota</taxon>
        <taxon>Alphaproteobacteria</taxon>
        <taxon>Hyphomicrobiales</taxon>
        <taxon>Nitrobacteraceae</taxon>
        <taxon>Bradyrhizobium</taxon>
    </lineage>
</organism>
<gene>
    <name evidence="1" type="ORF">AYJ54_05255</name>
</gene>
<proteinExistence type="predicted"/>
<dbReference type="EMBL" id="LUUB01000013">
    <property type="protein sequence ID" value="OAF16561.1"/>
    <property type="molecule type" value="Genomic_DNA"/>
</dbReference>
<name>A0A176Z756_9BRAD</name>
<protein>
    <submittedName>
        <fullName evidence="1">Uncharacterized protein</fullName>
    </submittedName>
</protein>
<comment type="caution">
    <text evidence="1">The sequence shown here is derived from an EMBL/GenBank/DDBJ whole genome shotgun (WGS) entry which is preliminary data.</text>
</comment>
<evidence type="ECO:0000313" key="2">
    <source>
        <dbReference type="Proteomes" id="UP000076959"/>
    </source>
</evidence>
<evidence type="ECO:0000313" key="1">
    <source>
        <dbReference type="EMBL" id="OAF16561.1"/>
    </source>
</evidence>
<sequence>MAACFLEGDELARAIHLTHHVQLERMLVIWVIHVLRTAKSNRSACERWPKEAMAHGVFGGVDGGNRSISTWQMEKSHLASTIRGGL</sequence>
<keyword evidence="2" id="KW-1185">Reference proteome</keyword>
<dbReference type="AlphaFoldDB" id="A0A176Z756"/>
<dbReference type="Proteomes" id="UP000076959">
    <property type="component" value="Unassembled WGS sequence"/>
</dbReference>
<reference evidence="1 2" key="1">
    <citation type="submission" date="2016-03" db="EMBL/GenBank/DDBJ databases">
        <title>Draft Genome Sequence of the Strain BR 10245 (Bradyrhizobium sp.) isolated from nodules of Centrolobium paraense.</title>
        <authorList>
            <person name="Simoes-Araujo J.L.Sr."/>
            <person name="Barauna A.C."/>
            <person name="Silva K."/>
            <person name="Zilli J.E."/>
        </authorList>
    </citation>
    <scope>NUCLEOTIDE SEQUENCE [LARGE SCALE GENOMIC DNA]</scope>
    <source>
        <strain evidence="1 2">BR 10245</strain>
    </source>
</reference>